<dbReference type="GO" id="GO:0000155">
    <property type="term" value="F:phosphorelay sensor kinase activity"/>
    <property type="evidence" value="ECO:0007669"/>
    <property type="project" value="InterPro"/>
</dbReference>
<keyword evidence="12" id="KW-0902">Two-component regulatory system</keyword>
<evidence type="ECO:0000256" key="14">
    <source>
        <dbReference type="SAM" id="Phobius"/>
    </source>
</evidence>
<dbReference type="Pfam" id="PF00672">
    <property type="entry name" value="HAMP"/>
    <property type="match status" value="1"/>
</dbReference>
<name>A0A9X8ULG8_9FIRM</name>
<dbReference type="InterPro" id="IPR004358">
    <property type="entry name" value="Sig_transdc_His_kin-like_C"/>
</dbReference>
<feature type="domain" description="Histidine kinase" evidence="15">
    <location>
        <begin position="256"/>
        <end position="472"/>
    </location>
</feature>
<comment type="subcellular location">
    <subcellularLocation>
        <location evidence="2">Cell membrane</location>
        <topology evidence="2">Multi-pass membrane protein</topology>
    </subcellularLocation>
</comment>
<dbReference type="CDD" id="cd06225">
    <property type="entry name" value="HAMP"/>
    <property type="match status" value="1"/>
</dbReference>
<sequence>MQKSLFTKYFAVCATIILLVSAAFGLVLMVLTAQYFKQDKMDLLENNARHAAALALVDYQSHNFEGIDKSTVTDYFSLLSKSINSEIFLVDMSGKTLLCTHRSPCNHTAYLVPESIVDTAAGGTYEELGKLGGIYTENYYTVGVPMTSGDKVYGIVFASTPATAFSALLAQTFRMFILSAVVVMLITSVIIYFVTKRLVRPLREMLDATQSFAKGDFSVRVPVERYDEIGKLAMAFNNMATNLASQETMRRSFVANVSHELKTPMTTIAGFIDGILDGTIPPEKRDKYLGIVSQEVKRLSRLVRSMLGIARIEAGEMKLVRTDFDINDIVCQTVFTFEQQIEQKRLEVRGLDAGKFMVNADVDLVHQVVYNLVENAVKFADEGGYIEANYTQEDGRVFVGIRNSGEGLSKEEMPKVFDRFYKTDRSRSLDKNGVGLGLHIVRSIINLHGGEIIVKSVQGEFCEFRFSLPAAQKSTQSLFRKIEKNKPPLKD</sequence>
<evidence type="ECO:0000256" key="4">
    <source>
        <dbReference type="ARBA" id="ARBA00022475"/>
    </source>
</evidence>
<dbReference type="CDD" id="cd00075">
    <property type="entry name" value="HATPase"/>
    <property type="match status" value="1"/>
</dbReference>
<dbReference type="GO" id="GO:0005524">
    <property type="term" value="F:ATP binding"/>
    <property type="evidence" value="ECO:0007669"/>
    <property type="project" value="UniProtKB-KW"/>
</dbReference>
<proteinExistence type="predicted"/>
<keyword evidence="8" id="KW-0547">Nucleotide-binding</keyword>
<dbReference type="SMART" id="SM00304">
    <property type="entry name" value="HAMP"/>
    <property type="match status" value="1"/>
</dbReference>
<keyword evidence="13 14" id="KW-0472">Membrane</keyword>
<dbReference type="PANTHER" id="PTHR45528">
    <property type="entry name" value="SENSOR HISTIDINE KINASE CPXA"/>
    <property type="match status" value="1"/>
</dbReference>
<keyword evidence="18" id="KW-1185">Reference proteome</keyword>
<dbReference type="SUPFAM" id="SSF158472">
    <property type="entry name" value="HAMP domain-like"/>
    <property type="match status" value="1"/>
</dbReference>
<comment type="catalytic activity">
    <reaction evidence="1">
        <text>ATP + protein L-histidine = ADP + protein N-phospho-L-histidine.</text>
        <dbReference type="EC" id="2.7.13.3"/>
    </reaction>
</comment>
<dbReference type="Pfam" id="PF00512">
    <property type="entry name" value="HisKA"/>
    <property type="match status" value="1"/>
</dbReference>
<evidence type="ECO:0000313" key="18">
    <source>
        <dbReference type="Proteomes" id="UP000294682"/>
    </source>
</evidence>
<feature type="transmembrane region" description="Helical" evidence="14">
    <location>
        <begin position="152"/>
        <end position="170"/>
    </location>
</feature>
<dbReference type="GO" id="GO:0005886">
    <property type="term" value="C:plasma membrane"/>
    <property type="evidence" value="ECO:0007669"/>
    <property type="project" value="UniProtKB-SubCell"/>
</dbReference>
<organism evidence="17 18">
    <name type="scientific">Harryflintia acetispora</name>
    <dbReference type="NCBI Taxonomy" id="1849041"/>
    <lineage>
        <taxon>Bacteria</taxon>
        <taxon>Bacillati</taxon>
        <taxon>Bacillota</taxon>
        <taxon>Clostridia</taxon>
        <taxon>Eubacteriales</taxon>
        <taxon>Oscillospiraceae</taxon>
        <taxon>Harryflintia</taxon>
    </lineage>
</organism>
<dbReference type="InterPro" id="IPR050398">
    <property type="entry name" value="HssS/ArlS-like"/>
</dbReference>
<keyword evidence="9 17" id="KW-0418">Kinase</keyword>
<evidence type="ECO:0000256" key="1">
    <source>
        <dbReference type="ARBA" id="ARBA00000085"/>
    </source>
</evidence>
<dbReference type="PROSITE" id="PS50109">
    <property type="entry name" value="HIS_KIN"/>
    <property type="match status" value="1"/>
</dbReference>
<dbReference type="EMBL" id="SLUK01000001">
    <property type="protein sequence ID" value="TCL45374.1"/>
    <property type="molecule type" value="Genomic_DNA"/>
</dbReference>
<dbReference type="PROSITE" id="PS50885">
    <property type="entry name" value="HAMP"/>
    <property type="match status" value="1"/>
</dbReference>
<evidence type="ECO:0000256" key="10">
    <source>
        <dbReference type="ARBA" id="ARBA00022840"/>
    </source>
</evidence>
<keyword evidence="4" id="KW-1003">Cell membrane</keyword>
<dbReference type="SUPFAM" id="SSF47384">
    <property type="entry name" value="Homodimeric domain of signal transducing histidine kinase"/>
    <property type="match status" value="1"/>
</dbReference>
<dbReference type="SMART" id="SM00387">
    <property type="entry name" value="HATPase_c"/>
    <property type="match status" value="1"/>
</dbReference>
<dbReference type="InterPro" id="IPR003660">
    <property type="entry name" value="HAMP_dom"/>
</dbReference>
<dbReference type="Pfam" id="PF02518">
    <property type="entry name" value="HATPase_c"/>
    <property type="match status" value="1"/>
</dbReference>
<dbReference type="Gene3D" id="3.30.565.10">
    <property type="entry name" value="Histidine kinase-like ATPase, C-terminal domain"/>
    <property type="match status" value="1"/>
</dbReference>
<evidence type="ECO:0000259" key="16">
    <source>
        <dbReference type="PROSITE" id="PS50885"/>
    </source>
</evidence>
<dbReference type="PANTHER" id="PTHR45528:SF1">
    <property type="entry name" value="SENSOR HISTIDINE KINASE CPXA"/>
    <property type="match status" value="1"/>
</dbReference>
<evidence type="ECO:0000256" key="6">
    <source>
        <dbReference type="ARBA" id="ARBA00022679"/>
    </source>
</evidence>
<gene>
    <name evidence="17" type="ORF">EDD78_101357</name>
</gene>
<dbReference type="Gene3D" id="6.10.340.10">
    <property type="match status" value="1"/>
</dbReference>
<evidence type="ECO:0000256" key="7">
    <source>
        <dbReference type="ARBA" id="ARBA00022692"/>
    </source>
</evidence>
<dbReference type="FunFam" id="1.10.287.130:FF:000001">
    <property type="entry name" value="Two-component sensor histidine kinase"/>
    <property type="match status" value="1"/>
</dbReference>
<dbReference type="SUPFAM" id="SSF55874">
    <property type="entry name" value="ATPase domain of HSP90 chaperone/DNA topoisomerase II/histidine kinase"/>
    <property type="match status" value="1"/>
</dbReference>
<dbReference type="SMART" id="SM00388">
    <property type="entry name" value="HisKA"/>
    <property type="match status" value="1"/>
</dbReference>
<evidence type="ECO:0000256" key="9">
    <source>
        <dbReference type="ARBA" id="ARBA00022777"/>
    </source>
</evidence>
<evidence type="ECO:0000259" key="15">
    <source>
        <dbReference type="PROSITE" id="PS50109"/>
    </source>
</evidence>
<evidence type="ECO:0000256" key="13">
    <source>
        <dbReference type="ARBA" id="ARBA00023136"/>
    </source>
</evidence>
<evidence type="ECO:0000256" key="12">
    <source>
        <dbReference type="ARBA" id="ARBA00023012"/>
    </source>
</evidence>
<dbReference type="CDD" id="cd00082">
    <property type="entry name" value="HisKA"/>
    <property type="match status" value="1"/>
</dbReference>
<feature type="domain" description="HAMP" evidence="16">
    <location>
        <begin position="196"/>
        <end position="248"/>
    </location>
</feature>
<reference evidence="17 18" key="1">
    <citation type="submission" date="2019-03" db="EMBL/GenBank/DDBJ databases">
        <title>Genomic Encyclopedia of Type Strains, Phase IV (KMG-IV): sequencing the most valuable type-strain genomes for metagenomic binning, comparative biology and taxonomic classification.</title>
        <authorList>
            <person name="Goeker M."/>
        </authorList>
    </citation>
    <scope>NUCLEOTIDE SEQUENCE [LARGE SCALE GENOMIC DNA]</scope>
    <source>
        <strain evidence="17 18">DSM 100433</strain>
    </source>
</reference>
<accession>A0A9X8ULG8</accession>
<dbReference type="InterPro" id="IPR036890">
    <property type="entry name" value="HATPase_C_sf"/>
</dbReference>
<comment type="caution">
    <text evidence="17">The sequence shown here is derived from an EMBL/GenBank/DDBJ whole genome shotgun (WGS) entry which is preliminary data.</text>
</comment>
<dbReference type="Gene3D" id="1.10.287.130">
    <property type="match status" value="1"/>
</dbReference>
<evidence type="ECO:0000256" key="2">
    <source>
        <dbReference type="ARBA" id="ARBA00004651"/>
    </source>
</evidence>
<dbReference type="FunFam" id="3.30.565.10:FF:000006">
    <property type="entry name" value="Sensor histidine kinase WalK"/>
    <property type="match status" value="1"/>
</dbReference>
<feature type="transmembrane region" description="Helical" evidence="14">
    <location>
        <begin position="6"/>
        <end position="31"/>
    </location>
</feature>
<dbReference type="Proteomes" id="UP000294682">
    <property type="component" value="Unassembled WGS sequence"/>
</dbReference>
<dbReference type="AlphaFoldDB" id="A0A9X8ULG8"/>
<evidence type="ECO:0000256" key="3">
    <source>
        <dbReference type="ARBA" id="ARBA00012438"/>
    </source>
</evidence>
<keyword evidence="5" id="KW-0597">Phosphoprotein</keyword>
<keyword evidence="10" id="KW-0067">ATP-binding</keyword>
<keyword evidence="6" id="KW-0808">Transferase</keyword>
<dbReference type="EC" id="2.7.13.3" evidence="3"/>
<dbReference type="InterPro" id="IPR036097">
    <property type="entry name" value="HisK_dim/P_sf"/>
</dbReference>
<feature type="transmembrane region" description="Helical" evidence="14">
    <location>
        <begin position="176"/>
        <end position="195"/>
    </location>
</feature>
<evidence type="ECO:0000313" key="17">
    <source>
        <dbReference type="EMBL" id="TCL45374.1"/>
    </source>
</evidence>
<dbReference type="InterPro" id="IPR003661">
    <property type="entry name" value="HisK_dim/P_dom"/>
</dbReference>
<protein>
    <recommendedName>
        <fullName evidence="3">histidine kinase</fullName>
        <ecNumber evidence="3">2.7.13.3</ecNumber>
    </recommendedName>
</protein>
<evidence type="ECO:0000256" key="5">
    <source>
        <dbReference type="ARBA" id="ARBA00022553"/>
    </source>
</evidence>
<dbReference type="InterPro" id="IPR003594">
    <property type="entry name" value="HATPase_dom"/>
</dbReference>
<dbReference type="RefSeq" id="WP_079698185.1">
    <property type="nucleotide sequence ID" value="NZ_JADNAH010000063.1"/>
</dbReference>
<dbReference type="InterPro" id="IPR005467">
    <property type="entry name" value="His_kinase_dom"/>
</dbReference>
<evidence type="ECO:0000256" key="11">
    <source>
        <dbReference type="ARBA" id="ARBA00022989"/>
    </source>
</evidence>
<dbReference type="PRINTS" id="PR00344">
    <property type="entry name" value="BCTRLSENSOR"/>
</dbReference>
<dbReference type="OrthoDB" id="9813151at2"/>
<keyword evidence="11 14" id="KW-1133">Transmembrane helix</keyword>
<keyword evidence="7 14" id="KW-0812">Transmembrane</keyword>
<evidence type="ECO:0000256" key="8">
    <source>
        <dbReference type="ARBA" id="ARBA00022741"/>
    </source>
</evidence>